<evidence type="ECO:0000256" key="2">
    <source>
        <dbReference type="ARBA" id="ARBA00023015"/>
    </source>
</evidence>
<evidence type="ECO:0000256" key="4">
    <source>
        <dbReference type="ARBA" id="ARBA00023163"/>
    </source>
</evidence>
<keyword evidence="4" id="KW-0804">Transcription</keyword>
<feature type="region of interest" description="Disordered" evidence="6">
    <location>
        <begin position="373"/>
        <end position="392"/>
    </location>
</feature>
<evidence type="ECO:0000256" key="3">
    <source>
        <dbReference type="ARBA" id="ARBA00023125"/>
    </source>
</evidence>
<feature type="region of interest" description="Disordered" evidence="6">
    <location>
        <begin position="29"/>
        <end position="54"/>
    </location>
</feature>
<keyword evidence="1" id="KW-0597">Phosphoprotein</keyword>
<evidence type="ECO:0000256" key="5">
    <source>
        <dbReference type="ARBA" id="ARBA00023242"/>
    </source>
</evidence>
<evidence type="ECO:0000256" key="6">
    <source>
        <dbReference type="SAM" id="MobiDB-lite"/>
    </source>
</evidence>
<dbReference type="GO" id="GO:0005634">
    <property type="term" value="C:nucleus"/>
    <property type="evidence" value="ECO:0007669"/>
    <property type="project" value="TreeGrafter"/>
</dbReference>
<reference evidence="7 8" key="1">
    <citation type="journal article" date="2024" name="BMC Genomics">
        <title>De novo assembly and annotation of Popillia japonica's genome with initial clues to its potential as an invasive pest.</title>
        <authorList>
            <person name="Cucini C."/>
            <person name="Boschi S."/>
            <person name="Funari R."/>
            <person name="Cardaioli E."/>
            <person name="Iannotti N."/>
            <person name="Marturano G."/>
            <person name="Paoli F."/>
            <person name="Bruttini M."/>
            <person name="Carapelli A."/>
            <person name="Frati F."/>
            <person name="Nardi F."/>
        </authorList>
    </citation>
    <scope>NUCLEOTIDE SEQUENCE [LARGE SCALE GENOMIC DNA]</scope>
    <source>
        <strain evidence="7">DMR45628</strain>
    </source>
</reference>
<feature type="region of interest" description="Disordered" evidence="6">
    <location>
        <begin position="439"/>
        <end position="470"/>
    </location>
</feature>
<evidence type="ECO:0000313" key="8">
    <source>
        <dbReference type="Proteomes" id="UP001458880"/>
    </source>
</evidence>
<accession>A0AAW1LBB8</accession>
<keyword evidence="3" id="KW-0238">DNA-binding</keyword>
<name>A0AAW1LBB8_POPJA</name>
<keyword evidence="8" id="KW-1185">Reference proteome</keyword>
<evidence type="ECO:0000313" key="7">
    <source>
        <dbReference type="EMBL" id="KAK9731531.1"/>
    </source>
</evidence>
<feature type="compositionally biased region" description="Polar residues" evidence="6">
    <location>
        <begin position="112"/>
        <end position="135"/>
    </location>
</feature>
<dbReference type="SUPFAM" id="SSF47095">
    <property type="entry name" value="HMG-box"/>
    <property type="match status" value="1"/>
</dbReference>
<protein>
    <submittedName>
        <fullName evidence="7">Uncharacterized protein</fullName>
    </submittedName>
</protein>
<evidence type="ECO:0000256" key="1">
    <source>
        <dbReference type="ARBA" id="ARBA00022553"/>
    </source>
</evidence>
<sequence length="521" mass="59567">MCGPKITWNSQNNNEIDIKSEEEYRDVDVASNDVDSALISPTPDSESTSPSHHARRPMNAFLIFCKKHRPIVRRKFPNLENRGPKSTKMPFFAANPDFKWYKLPAPPLRTLSTRPSSVQKEPIHQLQSPTQTNAPHESEFTPGKLADESQLGSLSALLNPSSFTKTSDTGNKVNSPELMRDINISSSAKLVEPCLESPQNTTKDIPLPPKPIKKRKFVEDFSDVNNKNSVRNIFNIERSNISDNCYQPELKQVKMSDEDSITNKELIEKVIDNTYQNQNLVPQNLENSKETRKSGRSCKGKLYAEFMVHGKLIKNKREKRYNSIDGVIKKEDEEVSLSKPEVKPEIVPNFDLQNTIKRLAERTKVNINHIDEKPESKEEIERIRTNSESSEDSFIKNKFNLQKRIDDLPSLDYDSYTQRKRENKKRKLNKNKLLHIPNHQKQKLQSSISSVNINNNNNNNNNPIGSKKRKNKLSIMHLEKKDSDFINNGNTAEKDDLSGLATLAEIASNKEKINQEEKVLI</sequence>
<dbReference type="EMBL" id="JASPKY010000131">
    <property type="protein sequence ID" value="KAK9731531.1"/>
    <property type="molecule type" value="Genomic_DNA"/>
</dbReference>
<dbReference type="Gene3D" id="1.10.30.10">
    <property type="entry name" value="High mobility group box domain"/>
    <property type="match status" value="1"/>
</dbReference>
<dbReference type="AlphaFoldDB" id="A0AAW1LBB8"/>
<dbReference type="GO" id="GO:0000981">
    <property type="term" value="F:DNA-binding transcription factor activity, RNA polymerase II-specific"/>
    <property type="evidence" value="ECO:0007669"/>
    <property type="project" value="TreeGrafter"/>
</dbReference>
<feature type="compositionally biased region" description="Low complexity" evidence="6">
    <location>
        <begin position="446"/>
        <end position="462"/>
    </location>
</feature>
<comment type="caution">
    <text evidence="7">The sequence shown here is derived from an EMBL/GenBank/DDBJ whole genome shotgun (WGS) entry which is preliminary data.</text>
</comment>
<feature type="compositionally biased region" description="Polar residues" evidence="6">
    <location>
        <begin position="158"/>
        <end position="174"/>
    </location>
</feature>
<dbReference type="InterPro" id="IPR036910">
    <property type="entry name" value="HMG_box_dom_sf"/>
</dbReference>
<dbReference type="GO" id="GO:0000977">
    <property type="term" value="F:RNA polymerase II transcription regulatory region sequence-specific DNA binding"/>
    <property type="evidence" value="ECO:0007669"/>
    <property type="project" value="TreeGrafter"/>
</dbReference>
<feature type="compositionally biased region" description="Low complexity" evidence="6">
    <location>
        <begin position="29"/>
        <end position="51"/>
    </location>
</feature>
<dbReference type="PANTHER" id="PTHR13059:SF10">
    <property type="entry name" value="HMG BOX TRANSCRIPTION FACTOR BBX"/>
    <property type="match status" value="1"/>
</dbReference>
<feature type="region of interest" description="Disordered" evidence="6">
    <location>
        <begin position="158"/>
        <end position="178"/>
    </location>
</feature>
<keyword evidence="2" id="KW-0805">Transcription regulation</keyword>
<dbReference type="PANTHER" id="PTHR13059">
    <property type="entry name" value="HMG-BOX TRANSCRIPTION FACTOR BBX"/>
    <property type="match status" value="1"/>
</dbReference>
<gene>
    <name evidence="7" type="ORF">QE152_g13581</name>
</gene>
<feature type="compositionally biased region" description="Basic and acidic residues" evidence="6">
    <location>
        <begin position="373"/>
        <end position="385"/>
    </location>
</feature>
<organism evidence="7 8">
    <name type="scientific">Popillia japonica</name>
    <name type="common">Japanese beetle</name>
    <dbReference type="NCBI Taxonomy" id="7064"/>
    <lineage>
        <taxon>Eukaryota</taxon>
        <taxon>Metazoa</taxon>
        <taxon>Ecdysozoa</taxon>
        <taxon>Arthropoda</taxon>
        <taxon>Hexapoda</taxon>
        <taxon>Insecta</taxon>
        <taxon>Pterygota</taxon>
        <taxon>Neoptera</taxon>
        <taxon>Endopterygota</taxon>
        <taxon>Coleoptera</taxon>
        <taxon>Polyphaga</taxon>
        <taxon>Scarabaeiformia</taxon>
        <taxon>Scarabaeidae</taxon>
        <taxon>Rutelinae</taxon>
        <taxon>Popillia</taxon>
    </lineage>
</organism>
<dbReference type="Proteomes" id="UP001458880">
    <property type="component" value="Unassembled WGS sequence"/>
</dbReference>
<proteinExistence type="predicted"/>
<dbReference type="InterPro" id="IPR052412">
    <property type="entry name" value="CC-Dev_Transcription_Reg"/>
</dbReference>
<keyword evidence="5" id="KW-0539">Nucleus</keyword>
<feature type="region of interest" description="Disordered" evidence="6">
    <location>
        <begin position="112"/>
        <end position="144"/>
    </location>
</feature>